<dbReference type="Pfam" id="PF00702">
    <property type="entry name" value="Hydrolase"/>
    <property type="match status" value="1"/>
</dbReference>
<feature type="active site" description="Schiff-base intermediate with substrate" evidence="9">
    <location>
        <position position="59"/>
    </location>
</feature>
<evidence type="ECO:0000256" key="2">
    <source>
        <dbReference type="ARBA" id="ARBA00022723"/>
    </source>
</evidence>
<dbReference type="SUPFAM" id="SSF56784">
    <property type="entry name" value="HAD-like"/>
    <property type="match status" value="1"/>
</dbReference>
<dbReference type="InterPro" id="IPR006439">
    <property type="entry name" value="HAD-SF_hydro_IA"/>
</dbReference>
<evidence type="ECO:0000256" key="5">
    <source>
        <dbReference type="ARBA" id="ARBA00023270"/>
    </source>
</evidence>
<keyword evidence="5 9" id="KW-0704">Schiff base</keyword>
<comment type="cofactor">
    <cofactor evidence="9">
        <name>Mg(2+)</name>
        <dbReference type="ChEBI" id="CHEBI:18420"/>
    </cofactor>
    <text evidence="9">Binds 1 Mg(2+) ion per subunit.</text>
</comment>
<dbReference type="Gene3D" id="1.10.150.240">
    <property type="entry name" value="Putative phosphatase, domain 2"/>
    <property type="match status" value="1"/>
</dbReference>
<keyword evidence="11" id="KW-1185">Reference proteome</keyword>
<dbReference type="InterPro" id="IPR050155">
    <property type="entry name" value="HAD-like_hydrolase_sf"/>
</dbReference>
<evidence type="ECO:0000256" key="3">
    <source>
        <dbReference type="ARBA" id="ARBA00022801"/>
    </source>
</evidence>
<dbReference type="GO" id="GO:0006281">
    <property type="term" value="P:DNA repair"/>
    <property type="evidence" value="ECO:0007669"/>
    <property type="project" value="TreeGrafter"/>
</dbReference>
<keyword evidence="3 9" id="KW-0378">Hydrolase</keyword>
<feature type="binding site" evidence="9">
    <location>
        <position position="20"/>
    </location>
    <ligand>
        <name>Mg(2+)</name>
        <dbReference type="ChEBI" id="CHEBI:18420"/>
    </ligand>
</feature>
<keyword evidence="4 9" id="KW-0460">Magnesium</keyword>
<evidence type="ECO:0000256" key="4">
    <source>
        <dbReference type="ARBA" id="ARBA00022842"/>
    </source>
</evidence>
<evidence type="ECO:0000313" key="11">
    <source>
        <dbReference type="Proteomes" id="UP000294546"/>
    </source>
</evidence>
<dbReference type="PANTHER" id="PTHR43434:SF19">
    <property type="entry name" value="PHOSPHONOACETALDEHYDE HYDROLASE"/>
    <property type="match status" value="1"/>
</dbReference>
<dbReference type="GO" id="GO:0000287">
    <property type="term" value="F:magnesium ion binding"/>
    <property type="evidence" value="ECO:0007669"/>
    <property type="project" value="UniProtKB-UniRule"/>
</dbReference>
<name>A0A4R1GNW6_9GAMM</name>
<dbReference type="EC" id="3.11.1.1" evidence="8 9"/>
<accession>A0A4R1GNW6</accession>
<dbReference type="GO" id="GO:0050194">
    <property type="term" value="F:phosphonoacetaldehyde hydrolase activity"/>
    <property type="evidence" value="ECO:0007669"/>
    <property type="project" value="UniProtKB-UniRule"/>
</dbReference>
<dbReference type="SFLD" id="SFLDG01129">
    <property type="entry name" value="C1.5:_HAD__Beta-PGM__Phosphata"/>
    <property type="match status" value="1"/>
</dbReference>
<dbReference type="EMBL" id="SMFU01000007">
    <property type="protein sequence ID" value="TCK08625.1"/>
    <property type="molecule type" value="Genomic_DNA"/>
</dbReference>
<dbReference type="GO" id="GO:0008967">
    <property type="term" value="F:phosphoglycolate phosphatase activity"/>
    <property type="evidence" value="ECO:0007669"/>
    <property type="project" value="TreeGrafter"/>
</dbReference>
<dbReference type="SFLD" id="SFLDG01135">
    <property type="entry name" value="C1.5.6:_HAD__Beta-PGM__Phospha"/>
    <property type="match status" value="1"/>
</dbReference>
<reference evidence="10 11" key="1">
    <citation type="submission" date="2019-03" db="EMBL/GenBank/DDBJ databases">
        <title>Genomic Encyclopedia of Archaeal and Bacterial Type Strains, Phase II (KMG-II): from individual species to whole genera.</title>
        <authorList>
            <person name="Goeker M."/>
        </authorList>
    </citation>
    <scope>NUCLEOTIDE SEQUENCE [LARGE SCALE GENOMIC DNA]</scope>
    <source>
        <strain evidence="10 11">DSM 27697</strain>
    </source>
</reference>
<comment type="function">
    <text evidence="7 9">Involved in phosphonate degradation.</text>
</comment>
<dbReference type="InterPro" id="IPR023214">
    <property type="entry name" value="HAD_sf"/>
</dbReference>
<gene>
    <name evidence="9" type="primary">phnX</name>
    <name evidence="10" type="ORF">CLV83_0716</name>
</gene>
<protein>
    <recommendedName>
        <fullName evidence="8 9">Phosphonoacetaldehyde hydrolase</fullName>
        <shortName evidence="9">Phosphonatase</shortName>
        <ecNumber evidence="8 9">3.11.1.1</ecNumber>
    </recommendedName>
    <alternativeName>
        <fullName evidence="9">Phosphonoacetaldehyde phosphonohydrolase</fullName>
    </alternativeName>
</protein>
<dbReference type="AlphaFoldDB" id="A0A4R1GNW6"/>
<evidence type="ECO:0000313" key="10">
    <source>
        <dbReference type="EMBL" id="TCK08625.1"/>
    </source>
</evidence>
<evidence type="ECO:0000256" key="7">
    <source>
        <dbReference type="ARBA" id="ARBA00056573"/>
    </source>
</evidence>
<dbReference type="InterPro" id="IPR006323">
    <property type="entry name" value="Phosphonoacetald_hydro"/>
</dbReference>
<feature type="active site" description="Nucleophile" evidence="9">
    <location>
        <position position="18"/>
    </location>
</feature>
<feature type="binding site" evidence="9">
    <location>
        <position position="18"/>
    </location>
    <ligand>
        <name>Mg(2+)</name>
        <dbReference type="ChEBI" id="CHEBI:18420"/>
    </ligand>
</feature>
<dbReference type="HAMAP" id="MF_01375">
    <property type="entry name" value="PhnX"/>
    <property type="match status" value="1"/>
</dbReference>
<dbReference type="InterPro" id="IPR023198">
    <property type="entry name" value="PGP-like_dom2"/>
</dbReference>
<proteinExistence type="inferred from homology"/>
<dbReference type="FunFam" id="1.10.150.240:FF:000006">
    <property type="entry name" value="Phosphonoacetaldehyde hydrolase"/>
    <property type="match status" value="1"/>
</dbReference>
<evidence type="ECO:0000256" key="8">
    <source>
        <dbReference type="ARBA" id="ARBA00066472"/>
    </source>
</evidence>
<organism evidence="10 11">
    <name type="scientific">Marinobacterium mangrovicola</name>
    <dbReference type="NCBI Taxonomy" id="1476959"/>
    <lineage>
        <taxon>Bacteria</taxon>
        <taxon>Pseudomonadati</taxon>
        <taxon>Pseudomonadota</taxon>
        <taxon>Gammaproteobacteria</taxon>
        <taxon>Oceanospirillales</taxon>
        <taxon>Oceanospirillaceae</taxon>
        <taxon>Marinobacterium</taxon>
    </lineage>
</organism>
<dbReference type="NCBIfam" id="TIGR01422">
    <property type="entry name" value="phosphonatase"/>
    <property type="match status" value="1"/>
</dbReference>
<feature type="binding site" evidence="9">
    <location>
        <position position="192"/>
    </location>
    <ligand>
        <name>Mg(2+)</name>
        <dbReference type="ChEBI" id="CHEBI:18420"/>
    </ligand>
</feature>
<dbReference type="InterPro" id="IPR036412">
    <property type="entry name" value="HAD-like_sf"/>
</dbReference>
<comment type="subunit">
    <text evidence="1 9">Homodimer.</text>
</comment>
<comment type="similarity">
    <text evidence="9">Belongs to the HAD-like hydrolase superfamily. PhnX family.</text>
</comment>
<dbReference type="NCBIfam" id="TIGR01509">
    <property type="entry name" value="HAD-SF-IA-v3"/>
    <property type="match status" value="1"/>
</dbReference>
<comment type="caution">
    <text evidence="10">The sequence shown here is derived from an EMBL/GenBank/DDBJ whole genome shotgun (WGS) entry which is preliminary data.</text>
</comment>
<dbReference type="RefSeq" id="WP_132287571.1">
    <property type="nucleotide sequence ID" value="NZ_SMFU01000007.1"/>
</dbReference>
<keyword evidence="2 9" id="KW-0479">Metal-binding</keyword>
<dbReference type="GO" id="GO:0019700">
    <property type="term" value="P:organic phosphonate catabolic process"/>
    <property type="evidence" value="ECO:0007669"/>
    <property type="project" value="InterPro"/>
</dbReference>
<evidence type="ECO:0000256" key="1">
    <source>
        <dbReference type="ARBA" id="ARBA00011738"/>
    </source>
</evidence>
<evidence type="ECO:0000256" key="9">
    <source>
        <dbReference type="HAMAP-Rule" id="MF_01375"/>
    </source>
</evidence>
<comment type="catalytic activity">
    <reaction evidence="6 9">
        <text>phosphonoacetaldehyde + H2O = acetaldehyde + phosphate + H(+)</text>
        <dbReference type="Rhea" id="RHEA:18905"/>
        <dbReference type="ChEBI" id="CHEBI:15343"/>
        <dbReference type="ChEBI" id="CHEBI:15377"/>
        <dbReference type="ChEBI" id="CHEBI:15378"/>
        <dbReference type="ChEBI" id="CHEBI:43474"/>
        <dbReference type="ChEBI" id="CHEBI:58383"/>
        <dbReference type="EC" id="3.11.1.1"/>
    </reaction>
</comment>
<dbReference type="OrthoDB" id="5504491at2"/>
<dbReference type="Gene3D" id="3.40.50.1000">
    <property type="entry name" value="HAD superfamily/HAD-like"/>
    <property type="match status" value="1"/>
</dbReference>
<sequence length="277" mass="29950">MYAYTRRYTGPVQAVILDWAGTTVDFGSLAPIHAFTRLFTAEGVPITEAEARKPMGSEKREHVRLICEMPRVAESWKARFGSIPGSADVDRLYEKLIPLQVESIRERATLIPGMAEFAAWAGKRGIGLGGNTGYATEMVPELLQLAAKQGYAPGSNVCATEVPKARPWPHMSLRNAMELGVSNLAACIKVDDTPTGIEEGLNAGMWTIGVAISGNQVGLDLPQWQALSINEQAEKRAAATDIMARSGAHYVIDSVADIIPVIEEIERRLAKGEHPAG</sequence>
<dbReference type="SFLD" id="SFLDS00003">
    <property type="entry name" value="Haloacid_Dehalogenase"/>
    <property type="match status" value="1"/>
</dbReference>
<dbReference type="PANTHER" id="PTHR43434">
    <property type="entry name" value="PHOSPHOGLYCOLATE PHOSPHATASE"/>
    <property type="match status" value="1"/>
</dbReference>
<evidence type="ECO:0000256" key="6">
    <source>
        <dbReference type="ARBA" id="ARBA00052005"/>
    </source>
</evidence>
<dbReference type="GO" id="GO:0005829">
    <property type="term" value="C:cytosol"/>
    <property type="evidence" value="ECO:0007669"/>
    <property type="project" value="TreeGrafter"/>
</dbReference>
<dbReference type="Proteomes" id="UP000294546">
    <property type="component" value="Unassembled WGS sequence"/>
</dbReference>